<evidence type="ECO:0000313" key="1">
    <source>
        <dbReference type="EMBL" id="JAH91671.1"/>
    </source>
</evidence>
<proteinExistence type="predicted"/>
<organism evidence="1">
    <name type="scientific">Anguilla anguilla</name>
    <name type="common">European freshwater eel</name>
    <name type="synonym">Muraena anguilla</name>
    <dbReference type="NCBI Taxonomy" id="7936"/>
    <lineage>
        <taxon>Eukaryota</taxon>
        <taxon>Metazoa</taxon>
        <taxon>Chordata</taxon>
        <taxon>Craniata</taxon>
        <taxon>Vertebrata</taxon>
        <taxon>Euteleostomi</taxon>
        <taxon>Actinopterygii</taxon>
        <taxon>Neopterygii</taxon>
        <taxon>Teleostei</taxon>
        <taxon>Anguilliformes</taxon>
        <taxon>Anguillidae</taxon>
        <taxon>Anguilla</taxon>
    </lineage>
</organism>
<dbReference type="AlphaFoldDB" id="A0A0E9WMX4"/>
<reference evidence="1" key="2">
    <citation type="journal article" date="2015" name="Fish Shellfish Immunol.">
        <title>Early steps in the European eel (Anguilla anguilla)-Vibrio vulnificus interaction in the gills: Role of the RtxA13 toxin.</title>
        <authorList>
            <person name="Callol A."/>
            <person name="Pajuelo D."/>
            <person name="Ebbesson L."/>
            <person name="Teles M."/>
            <person name="MacKenzie S."/>
            <person name="Amaro C."/>
        </authorList>
    </citation>
    <scope>NUCLEOTIDE SEQUENCE</scope>
</reference>
<name>A0A0E9WMX4_ANGAN</name>
<dbReference type="EMBL" id="GBXM01016906">
    <property type="protein sequence ID" value="JAH91671.1"/>
    <property type="molecule type" value="Transcribed_RNA"/>
</dbReference>
<reference evidence="1" key="1">
    <citation type="submission" date="2014-11" db="EMBL/GenBank/DDBJ databases">
        <authorList>
            <person name="Amaro Gonzalez C."/>
        </authorList>
    </citation>
    <scope>NUCLEOTIDE SEQUENCE</scope>
</reference>
<accession>A0A0E9WMX4</accession>
<sequence>MPPSHSSSLSHSFPLSLCTVCDCCVEADCPPSGEFPHPSAPVCTPLHSPQHFLTGDGNQKLLPYISFIAFYFMVMYF</sequence>
<protein>
    <submittedName>
        <fullName evidence="1">Uncharacterized protein</fullName>
    </submittedName>
</protein>